<evidence type="ECO:0000313" key="3">
    <source>
        <dbReference type="Proteomes" id="UP001362899"/>
    </source>
</evidence>
<feature type="compositionally biased region" description="Basic and acidic residues" evidence="1">
    <location>
        <begin position="458"/>
        <end position="473"/>
    </location>
</feature>
<name>A0AAV5RM80_STABA</name>
<evidence type="ECO:0000256" key="1">
    <source>
        <dbReference type="SAM" id="MobiDB-lite"/>
    </source>
</evidence>
<proteinExistence type="predicted"/>
<sequence length="496" mass="55837">MSAQILSAVKENAHSEIPAEITRFTASDISECLSQSSRQFGVWFQSAANEFVTEGSDSSIFVSLLDLALSVYLSVSPDFPEDRVVANEKDAPVVDEYAEVFLSTLQNVLSVSTVADAIKLIEYLEKRLKYMIVVSSCSNSILILQIVRSALDRLNPGLYFEARGRLIQFIAICKGYPHPSRLNKRGKVYEPDTIDLVIPCAEFSPGYYVDLLSKYNANPEPIDIAVLKNLEQELEIHVNRLKSKKKIEIDSSEVLPNWNLKEWSSLSNVDLFMLALQVCITFRNSKTNDKSVETTFNGDTSEQRNVLVGSSHGKDEQILSLLKMASKLLSVLKITEYAELIACTEDRWKKWKEDGCNKIEKPTVPCDVFAIDETAALPELPELIVGGKDSKLNQLFETNIDISVFKAPRVSKSSYHNDIAYFSKKEEVQPDLSELEKKLELQEAESRASIASASRVTRPTDYEPEAKRARISYEDTQNVSFDRQRARSNTLKPMPY</sequence>
<evidence type="ECO:0000313" key="2">
    <source>
        <dbReference type="EMBL" id="GMM52645.1"/>
    </source>
</evidence>
<feature type="region of interest" description="Disordered" evidence="1">
    <location>
        <begin position="445"/>
        <end position="496"/>
    </location>
</feature>
<organism evidence="2 3">
    <name type="scientific">Starmerella bacillaris</name>
    <name type="common">Yeast</name>
    <name type="synonym">Candida zemplinina</name>
    <dbReference type="NCBI Taxonomy" id="1247836"/>
    <lineage>
        <taxon>Eukaryota</taxon>
        <taxon>Fungi</taxon>
        <taxon>Dikarya</taxon>
        <taxon>Ascomycota</taxon>
        <taxon>Saccharomycotina</taxon>
        <taxon>Dipodascomycetes</taxon>
        <taxon>Dipodascales</taxon>
        <taxon>Trichomonascaceae</taxon>
        <taxon>Starmerella</taxon>
    </lineage>
</organism>
<accession>A0AAV5RM80</accession>
<dbReference type="AlphaFoldDB" id="A0AAV5RM80"/>
<keyword evidence="3" id="KW-1185">Reference proteome</keyword>
<dbReference type="Proteomes" id="UP001362899">
    <property type="component" value="Unassembled WGS sequence"/>
</dbReference>
<comment type="caution">
    <text evidence="2">The sequence shown here is derived from an EMBL/GenBank/DDBJ whole genome shotgun (WGS) entry which is preliminary data.</text>
</comment>
<protein>
    <submittedName>
        <fullName evidence="2">Uncharacterized protein</fullName>
    </submittedName>
</protein>
<reference evidence="2 3" key="1">
    <citation type="journal article" date="2023" name="Elife">
        <title>Identification of key yeast species and microbe-microbe interactions impacting larval growth of Drosophila in the wild.</title>
        <authorList>
            <person name="Mure A."/>
            <person name="Sugiura Y."/>
            <person name="Maeda R."/>
            <person name="Honda K."/>
            <person name="Sakurai N."/>
            <person name="Takahashi Y."/>
            <person name="Watada M."/>
            <person name="Katoh T."/>
            <person name="Gotoh A."/>
            <person name="Gotoh Y."/>
            <person name="Taniguchi I."/>
            <person name="Nakamura K."/>
            <person name="Hayashi T."/>
            <person name="Katayama T."/>
            <person name="Uemura T."/>
            <person name="Hattori Y."/>
        </authorList>
    </citation>
    <scope>NUCLEOTIDE SEQUENCE [LARGE SCALE GENOMIC DNA]</scope>
    <source>
        <strain evidence="2 3">SB-73</strain>
    </source>
</reference>
<feature type="compositionally biased region" description="Polar residues" evidence="1">
    <location>
        <begin position="474"/>
        <end position="496"/>
    </location>
</feature>
<dbReference type="EMBL" id="BTGC01000008">
    <property type="protein sequence ID" value="GMM52645.1"/>
    <property type="molecule type" value="Genomic_DNA"/>
</dbReference>
<gene>
    <name evidence="2" type="ORF">DASB73_036080</name>
</gene>